<dbReference type="InterPro" id="IPR029055">
    <property type="entry name" value="Ntn_hydrolases_N"/>
</dbReference>
<dbReference type="STRING" id="1437425.CSEC_2100"/>
<dbReference type="NCBIfam" id="NF040521">
    <property type="entry name" value="C45_proenzyme"/>
    <property type="match status" value="1"/>
</dbReference>
<dbReference type="PANTHER" id="PTHR34180">
    <property type="entry name" value="PEPTIDASE C45"/>
    <property type="match status" value="1"/>
</dbReference>
<dbReference type="OrthoDB" id="5480874at2"/>
<dbReference type="PANTHER" id="PTHR34180:SF1">
    <property type="entry name" value="BETA-ALANYL-DOPAMINE_CARCININE HYDROLASE"/>
    <property type="match status" value="1"/>
</dbReference>
<dbReference type="Proteomes" id="UP000031552">
    <property type="component" value="Unassembled WGS sequence"/>
</dbReference>
<feature type="domain" description="Peptidase C45 hydrolase" evidence="1">
    <location>
        <begin position="239"/>
        <end position="366"/>
    </location>
</feature>
<evidence type="ECO:0000313" key="3">
    <source>
        <dbReference type="Proteomes" id="UP000031552"/>
    </source>
</evidence>
<dbReference type="eggNOG" id="COG3049">
    <property type="taxonomic scope" value="Bacteria"/>
</dbReference>
<dbReference type="InterPro" id="IPR005079">
    <property type="entry name" value="Peptidase_C45_hydrolase"/>
</dbReference>
<dbReference type="EMBL" id="CCEJ010000010">
    <property type="protein sequence ID" value="CDR34906.1"/>
    <property type="molecule type" value="Genomic_DNA"/>
</dbReference>
<comment type="caution">
    <text evidence="2">The sequence shown here is derived from an EMBL/GenBank/DDBJ whole genome shotgun (WGS) entry which is preliminary data.</text>
</comment>
<protein>
    <recommendedName>
        <fullName evidence="1">Peptidase C45 hydrolase domain-containing protein</fullName>
    </recommendedName>
</protein>
<sequence>MQAKAADPSSSWPIFLNVEQQIELWIHKNPKAVKVLKVAFSILGVGLLASSCMDTRVTKKLSCKISLRIAGTLVTLASGAALLALDAIVPPHHDMKNHAFKPNCCEGGKLYYEGEIPILALDADNPRVCGAAQGYLCGEAISNLAKRFGLVLHTIARQPRASNLTSFLNTMKENIPKRYMDEMEGLLEGYERWAQENCDKKPKHMTFDDIFLFHFMPDSIHFQPKNFKMACAAIVSKNQEGELVFARNMDWPSLGIAGSYSLIINRRYTNEDYLNTVEVCTPGFVGTLTGMNEMGLAIGMNVCEGNTKEAKGIPACIYNRMCLDTCKDTDDVRAFLEEFSPFGPYHLTVADKAKKALSIHFAQAEDGSNVIREYREKPLATLNCRYGPNPSCDLHHSKERQEVIDQFFEENVQEIERVLELLPVNNVMTTHRVVMIPERDYFGLALDNAFAGKEPLHNVTLEKLLH</sequence>
<dbReference type="Pfam" id="PF03417">
    <property type="entry name" value="AAT"/>
    <property type="match status" value="1"/>
</dbReference>
<dbReference type="RefSeq" id="WP_041018453.1">
    <property type="nucleotide sequence ID" value="NZ_CCEJ010000010.1"/>
</dbReference>
<dbReference type="Gene3D" id="3.60.60.10">
    <property type="entry name" value="Penicillin V Acylase, Chain A"/>
    <property type="match status" value="1"/>
</dbReference>
<reference evidence="2" key="1">
    <citation type="submission" date="2013-12" db="EMBL/GenBank/DDBJ databases">
        <authorList>
            <person name="Linke B."/>
        </authorList>
    </citation>
    <scope>NUCLEOTIDE SEQUENCE [LARGE SCALE GENOMIC DNA]</scope>
    <source>
        <strain evidence="2">CRIB-18</strain>
    </source>
</reference>
<gene>
    <name evidence="2" type="ORF">CSEC_2100</name>
</gene>
<dbReference type="SUPFAM" id="SSF56235">
    <property type="entry name" value="N-terminal nucleophile aminohydrolases (Ntn hydrolases)"/>
    <property type="match status" value="1"/>
</dbReference>
<organism evidence="2 3">
    <name type="scientific">Candidatus Criblamydia sequanensis CRIB-18</name>
    <dbReference type="NCBI Taxonomy" id="1437425"/>
    <lineage>
        <taxon>Bacteria</taxon>
        <taxon>Pseudomonadati</taxon>
        <taxon>Chlamydiota</taxon>
        <taxon>Chlamydiia</taxon>
        <taxon>Parachlamydiales</taxon>
        <taxon>Candidatus Criblamydiaceae</taxon>
        <taxon>Candidatus Criblamydia</taxon>
    </lineage>
</organism>
<dbReference type="AlphaFoldDB" id="A0A090D0Q1"/>
<evidence type="ECO:0000259" key="1">
    <source>
        <dbReference type="Pfam" id="PF03417"/>
    </source>
</evidence>
<evidence type="ECO:0000313" key="2">
    <source>
        <dbReference type="EMBL" id="CDR34906.1"/>
    </source>
</evidence>
<proteinExistence type="predicted"/>
<dbReference type="InterPro" id="IPR047801">
    <property type="entry name" value="Peptidase_C45"/>
</dbReference>
<reference evidence="2" key="2">
    <citation type="submission" date="2014-09" db="EMBL/GenBank/DDBJ databases">
        <title>Criblamydia sequanensis harbors a mega-plasmid encoding arsenite resistance.</title>
        <authorList>
            <person name="Bertelli C."/>
            <person name="Goesmann A."/>
            <person name="Greub G."/>
        </authorList>
    </citation>
    <scope>NUCLEOTIDE SEQUENCE [LARGE SCALE GENOMIC DNA]</scope>
    <source>
        <strain evidence="2">CRIB-18</strain>
    </source>
</reference>
<dbReference type="InterPro" id="IPR047794">
    <property type="entry name" value="C45_proenzyme-like"/>
</dbReference>
<keyword evidence="3" id="KW-1185">Reference proteome</keyword>
<name>A0A090D0Q1_9BACT</name>
<accession>A0A090D0Q1</accession>